<name>A0A644WV11_9ZZZZ</name>
<gene>
    <name evidence="1" type="ORF">SDC9_53634</name>
</gene>
<organism evidence="1">
    <name type="scientific">bioreactor metagenome</name>
    <dbReference type="NCBI Taxonomy" id="1076179"/>
    <lineage>
        <taxon>unclassified sequences</taxon>
        <taxon>metagenomes</taxon>
        <taxon>ecological metagenomes</taxon>
    </lineage>
</organism>
<proteinExistence type="predicted"/>
<reference evidence="1" key="1">
    <citation type="submission" date="2019-08" db="EMBL/GenBank/DDBJ databases">
        <authorList>
            <person name="Kucharzyk K."/>
            <person name="Murdoch R.W."/>
            <person name="Higgins S."/>
            <person name="Loffler F."/>
        </authorList>
    </citation>
    <scope>NUCLEOTIDE SEQUENCE</scope>
</reference>
<dbReference type="AlphaFoldDB" id="A0A644WV11"/>
<evidence type="ECO:0000313" key="1">
    <source>
        <dbReference type="EMBL" id="MPM07328.1"/>
    </source>
</evidence>
<dbReference type="Pfam" id="PF02620">
    <property type="entry name" value="YceD"/>
    <property type="match status" value="1"/>
</dbReference>
<sequence length="171" mass="19285">MHIFAARKKMGFVKTSDLYIIPFTGLAAGTHDFSWDIDGKFFEEDNYLEITDASVHVTCSLQKSTHMMELDFSGKGTLTLPCDRCLNPLQVKVNASRKVIVKESDMESSESDDLFFVGKQDYEISVGGWIKEMILLSLPMRNVHPEGKCDNEMIDKLNNLSDDNGLKPLNE</sequence>
<accession>A0A644WV11</accession>
<dbReference type="InterPro" id="IPR003772">
    <property type="entry name" value="YceD"/>
</dbReference>
<dbReference type="EMBL" id="VSSQ01001323">
    <property type="protein sequence ID" value="MPM07328.1"/>
    <property type="molecule type" value="Genomic_DNA"/>
</dbReference>
<comment type="caution">
    <text evidence="1">The sequence shown here is derived from an EMBL/GenBank/DDBJ whole genome shotgun (WGS) entry which is preliminary data.</text>
</comment>
<protein>
    <recommendedName>
        <fullName evidence="2">DUF177 domain-containing protein</fullName>
    </recommendedName>
</protein>
<evidence type="ECO:0008006" key="2">
    <source>
        <dbReference type="Google" id="ProtNLM"/>
    </source>
</evidence>